<organism evidence="3 4">
    <name type="scientific">Vineibacter terrae</name>
    <dbReference type="NCBI Taxonomy" id="2586908"/>
    <lineage>
        <taxon>Bacteria</taxon>
        <taxon>Pseudomonadati</taxon>
        <taxon>Pseudomonadota</taxon>
        <taxon>Alphaproteobacteria</taxon>
        <taxon>Hyphomicrobiales</taxon>
        <taxon>Vineibacter</taxon>
    </lineage>
</organism>
<evidence type="ECO:0000313" key="4">
    <source>
        <dbReference type="Proteomes" id="UP000321638"/>
    </source>
</evidence>
<protein>
    <submittedName>
        <fullName evidence="3">PaaI family thioesterase</fullName>
    </submittedName>
</protein>
<keyword evidence="1" id="KW-0378">Hydrolase</keyword>
<dbReference type="AlphaFoldDB" id="A0A5C8PAB4"/>
<dbReference type="InterPro" id="IPR029069">
    <property type="entry name" value="HotDog_dom_sf"/>
</dbReference>
<dbReference type="NCBIfam" id="TIGR00369">
    <property type="entry name" value="unchar_dom_1"/>
    <property type="match status" value="1"/>
</dbReference>
<dbReference type="Proteomes" id="UP000321638">
    <property type="component" value="Unassembled WGS sequence"/>
</dbReference>
<keyword evidence="4" id="KW-1185">Reference proteome</keyword>
<accession>A0A5C8PAB4</accession>
<dbReference type="InterPro" id="IPR003736">
    <property type="entry name" value="PAAI_dom"/>
</dbReference>
<comment type="caution">
    <text evidence="3">The sequence shown here is derived from an EMBL/GenBank/DDBJ whole genome shotgun (WGS) entry which is preliminary data.</text>
</comment>
<dbReference type="CDD" id="cd03443">
    <property type="entry name" value="PaaI_thioesterase"/>
    <property type="match status" value="1"/>
</dbReference>
<dbReference type="EMBL" id="VDUZ01000058">
    <property type="protein sequence ID" value="TXL70516.1"/>
    <property type="molecule type" value="Genomic_DNA"/>
</dbReference>
<feature type="domain" description="Thioesterase" evidence="2">
    <location>
        <begin position="70"/>
        <end position="144"/>
    </location>
</feature>
<sequence length="173" mass="18860">MNAPVSPLELKSIPDDPPPGFKRIDFQRGATVINFNTHVGPLYYKRGEKGSRDEFVMGLRVQPYMCNPAGTLHGGMMMTVADLVGGMGATFLAGIRGKFVPTVNMTFDFVAPARAGDWVEGRLELVRATRSLLFSHIYLTTGDTKILRASCIVKVPSGDGWLADQGRAAKEQE</sequence>
<dbReference type="Gene3D" id="3.10.129.10">
    <property type="entry name" value="Hotdog Thioesterase"/>
    <property type="match status" value="1"/>
</dbReference>
<evidence type="ECO:0000259" key="2">
    <source>
        <dbReference type="Pfam" id="PF03061"/>
    </source>
</evidence>
<dbReference type="PANTHER" id="PTHR43240">
    <property type="entry name" value="1,4-DIHYDROXY-2-NAPHTHOYL-COA THIOESTERASE 1"/>
    <property type="match status" value="1"/>
</dbReference>
<dbReference type="Pfam" id="PF03061">
    <property type="entry name" value="4HBT"/>
    <property type="match status" value="1"/>
</dbReference>
<dbReference type="RefSeq" id="WP_147851537.1">
    <property type="nucleotide sequence ID" value="NZ_VDUZ01000058.1"/>
</dbReference>
<evidence type="ECO:0000256" key="1">
    <source>
        <dbReference type="ARBA" id="ARBA00022801"/>
    </source>
</evidence>
<dbReference type="GO" id="GO:0016289">
    <property type="term" value="F:acyl-CoA hydrolase activity"/>
    <property type="evidence" value="ECO:0007669"/>
    <property type="project" value="UniProtKB-ARBA"/>
</dbReference>
<name>A0A5C8PAB4_9HYPH</name>
<dbReference type="OrthoDB" id="3477511at2"/>
<dbReference type="SUPFAM" id="SSF54637">
    <property type="entry name" value="Thioesterase/thiol ester dehydrase-isomerase"/>
    <property type="match status" value="1"/>
</dbReference>
<proteinExistence type="predicted"/>
<gene>
    <name evidence="3" type="ORF">FHP25_34400</name>
</gene>
<reference evidence="3 4" key="1">
    <citation type="submission" date="2019-06" db="EMBL/GenBank/DDBJ databases">
        <title>New taxonomy in bacterial strain CC-CFT640, isolated from vineyard.</title>
        <authorList>
            <person name="Lin S.-Y."/>
            <person name="Tsai C.-F."/>
            <person name="Young C.-C."/>
        </authorList>
    </citation>
    <scope>NUCLEOTIDE SEQUENCE [LARGE SCALE GENOMIC DNA]</scope>
    <source>
        <strain evidence="3 4">CC-CFT640</strain>
    </source>
</reference>
<evidence type="ECO:0000313" key="3">
    <source>
        <dbReference type="EMBL" id="TXL70516.1"/>
    </source>
</evidence>
<dbReference type="InterPro" id="IPR006683">
    <property type="entry name" value="Thioestr_dom"/>
</dbReference>